<evidence type="ECO:0000313" key="2">
    <source>
        <dbReference type="Proteomes" id="UP000001188"/>
    </source>
</evidence>
<dbReference type="KEGG" id="xca:xcc-b100_1334"/>
<accession>B0RQE9</accession>
<dbReference type="Proteomes" id="UP000001188">
    <property type="component" value="Chromosome"/>
</dbReference>
<proteinExistence type="predicted"/>
<sequence>MLCRRAFRCSRLISCVRRASCRHVPSRCVAACRGTAVIHARRQLRRDRHRGARGAYRYRHQRNGTAGAPTAAAPGFTEVPRLTEPALLAASMLTTFPRLQATVAQAQVRRSVRFSPWYGRGWIEVPPHLYPDAEASACVYEQDRVMDARLDSVHAACQTAAAHAQTCATIGARLAAERDDLQRCLSE</sequence>
<name>B0RQE9_XANCB</name>
<gene>
    <name evidence="1" type="ORF">XCCB100_1334</name>
</gene>
<organism evidence="1 2">
    <name type="scientific">Xanthomonas campestris pv. campestris (strain B100)</name>
    <dbReference type="NCBI Taxonomy" id="509169"/>
    <lineage>
        <taxon>Bacteria</taxon>
        <taxon>Pseudomonadati</taxon>
        <taxon>Pseudomonadota</taxon>
        <taxon>Gammaproteobacteria</taxon>
        <taxon>Lysobacterales</taxon>
        <taxon>Lysobacteraceae</taxon>
        <taxon>Xanthomonas</taxon>
    </lineage>
</organism>
<dbReference type="HOGENOM" id="CLU_1447113_0_0_6"/>
<protein>
    <submittedName>
        <fullName evidence="1">Uncharacterized protein</fullName>
    </submittedName>
</protein>
<evidence type="ECO:0000313" key="1">
    <source>
        <dbReference type="EMBL" id="CAP50684.1"/>
    </source>
</evidence>
<dbReference type="AlphaFoldDB" id="B0RQE9"/>
<dbReference type="EMBL" id="AM920689">
    <property type="protein sequence ID" value="CAP50684.1"/>
    <property type="molecule type" value="Genomic_DNA"/>
</dbReference>
<reference evidence="1 2" key="1">
    <citation type="journal article" date="2008" name="J. Biotechnol.">
        <title>The genome of Xanthomonas campestris pv. campestris B100 and its use for the reconstruction of metabolic pathways involved in xanthan biosynthesis.</title>
        <authorList>
            <person name="Vorholter F.J."/>
            <person name="Schneiker S."/>
            <person name="Goesmann A."/>
            <person name="Krause L."/>
            <person name="Bekel T."/>
            <person name="Kaiser O."/>
            <person name="Linke B."/>
            <person name="Patschkowski T."/>
            <person name="Ruckert C."/>
            <person name="Schmid J."/>
            <person name="Sidhu V.K."/>
            <person name="Sieber V."/>
            <person name="Tauch A."/>
            <person name="Watt S.A."/>
            <person name="Weisshaar B."/>
            <person name="Becker A."/>
            <person name="Niehaus K."/>
            <person name="Puhler A."/>
        </authorList>
    </citation>
    <scope>NUCLEOTIDE SEQUENCE [LARGE SCALE GENOMIC DNA]</scope>
    <source>
        <strain evidence="1 2">B100</strain>
    </source>
</reference>